<sequence length="133" mass="14954">MLICGFAIWKGDRWTRFVAMVYLAGWIATPFAQIRDPLSPEWRVMAIDAVVMVLLVWASLKARRLWSVLAAACQMMAVASHLVSIIDLRIYMVTLVVGLTLISYGVLVALLVATLSTVRARRRSHERPDDPRS</sequence>
<feature type="transmembrane region" description="Helical" evidence="1">
    <location>
        <begin position="17"/>
        <end position="34"/>
    </location>
</feature>
<dbReference type="STRING" id="69395.AQ619_00280"/>
<keyword evidence="1" id="KW-0812">Transmembrane</keyword>
<feature type="transmembrane region" description="Helical" evidence="1">
    <location>
        <begin position="40"/>
        <end position="58"/>
    </location>
</feature>
<protein>
    <submittedName>
        <fullName evidence="2">Uncharacterized protein</fullName>
    </submittedName>
</protein>
<evidence type="ECO:0000313" key="3">
    <source>
        <dbReference type="Proteomes" id="UP000056905"/>
    </source>
</evidence>
<dbReference type="EMBL" id="CP013002">
    <property type="protein sequence ID" value="ALL11932.1"/>
    <property type="molecule type" value="Genomic_DNA"/>
</dbReference>
<dbReference type="KEGG" id="chq:AQ619_00280"/>
<feature type="transmembrane region" description="Helical" evidence="1">
    <location>
        <begin position="90"/>
        <end position="115"/>
    </location>
</feature>
<proteinExistence type="predicted"/>
<keyword evidence="1" id="KW-0472">Membrane</keyword>
<accession>A0A0P0NWI8</accession>
<evidence type="ECO:0000313" key="2">
    <source>
        <dbReference type="EMBL" id="ALL11932.1"/>
    </source>
</evidence>
<dbReference type="OrthoDB" id="7189279at2"/>
<feature type="transmembrane region" description="Helical" evidence="1">
    <location>
        <begin position="65"/>
        <end position="84"/>
    </location>
</feature>
<dbReference type="Proteomes" id="UP000056905">
    <property type="component" value="Chromosome"/>
</dbReference>
<keyword evidence="1" id="KW-1133">Transmembrane helix</keyword>
<keyword evidence="3" id="KW-1185">Reference proteome</keyword>
<evidence type="ECO:0000256" key="1">
    <source>
        <dbReference type="SAM" id="Phobius"/>
    </source>
</evidence>
<reference evidence="2 3" key="1">
    <citation type="submission" date="2015-10" db="EMBL/GenBank/DDBJ databases">
        <title>Conservation of the essential genome among Caulobacter and Brevundimonas species.</title>
        <authorList>
            <person name="Scott D."/>
            <person name="Ely B."/>
        </authorList>
    </citation>
    <scope>NUCLEOTIDE SEQUENCE [LARGE SCALE GENOMIC DNA]</scope>
    <source>
        <strain evidence="2 3">CB4</strain>
    </source>
</reference>
<dbReference type="AlphaFoldDB" id="A0A0P0NWI8"/>
<name>A0A0P0NWI8_9CAUL</name>
<gene>
    <name evidence="2" type="ORF">AQ619_00280</name>
</gene>
<organism evidence="2 3">
    <name type="scientific">Caulobacter henricii</name>
    <dbReference type="NCBI Taxonomy" id="69395"/>
    <lineage>
        <taxon>Bacteria</taxon>
        <taxon>Pseudomonadati</taxon>
        <taxon>Pseudomonadota</taxon>
        <taxon>Alphaproteobacteria</taxon>
        <taxon>Caulobacterales</taxon>
        <taxon>Caulobacteraceae</taxon>
        <taxon>Caulobacter</taxon>
    </lineage>
</organism>